<dbReference type="Proteomes" id="UP001219355">
    <property type="component" value="Chromosome 3"/>
</dbReference>
<evidence type="ECO:0000313" key="3">
    <source>
        <dbReference type="Proteomes" id="UP001219355"/>
    </source>
</evidence>
<protein>
    <submittedName>
        <fullName evidence="2">Uncharacterized protein</fullName>
    </submittedName>
</protein>
<evidence type="ECO:0000256" key="1">
    <source>
        <dbReference type="SAM" id="MobiDB-lite"/>
    </source>
</evidence>
<gene>
    <name evidence="2" type="ORF">PRK78_005599</name>
</gene>
<sequence length="142" mass="15824">MARKHGPQNGFKNAPDVAQKRSTLLDVHEASLEPPPPSTTDLLKALNKPIEAVNKSARRKLQAQHKARVKKAEEGIKQSLRPQESTCSEYRISQLNRLLDLVKRKTEIETRIIAQLQSLSHLYGAASDKANATVSTRLSDLH</sequence>
<keyword evidence="3" id="KW-1185">Reference proteome</keyword>
<dbReference type="EMBL" id="CP120629">
    <property type="protein sequence ID" value="WEW60114.1"/>
    <property type="molecule type" value="Genomic_DNA"/>
</dbReference>
<feature type="region of interest" description="Disordered" evidence="1">
    <location>
        <begin position="1"/>
        <end position="25"/>
    </location>
</feature>
<dbReference type="AlphaFoldDB" id="A0AAF0DJV5"/>
<proteinExistence type="predicted"/>
<evidence type="ECO:0000313" key="2">
    <source>
        <dbReference type="EMBL" id="WEW60114.1"/>
    </source>
</evidence>
<reference evidence="2" key="1">
    <citation type="submission" date="2023-03" db="EMBL/GenBank/DDBJ databases">
        <title>Emydomyces testavorans Genome Sequence.</title>
        <authorList>
            <person name="Hoyer L."/>
        </authorList>
    </citation>
    <scope>NUCLEOTIDE SEQUENCE</scope>
    <source>
        <strain evidence="2">16-2883</strain>
    </source>
</reference>
<organism evidence="2 3">
    <name type="scientific">Emydomyces testavorans</name>
    <dbReference type="NCBI Taxonomy" id="2070801"/>
    <lineage>
        <taxon>Eukaryota</taxon>
        <taxon>Fungi</taxon>
        <taxon>Dikarya</taxon>
        <taxon>Ascomycota</taxon>
        <taxon>Pezizomycotina</taxon>
        <taxon>Eurotiomycetes</taxon>
        <taxon>Eurotiomycetidae</taxon>
        <taxon>Onygenales</taxon>
        <taxon>Nannizziopsiaceae</taxon>
        <taxon>Emydomyces</taxon>
    </lineage>
</organism>
<name>A0AAF0DJV5_9EURO</name>
<accession>A0AAF0DJV5</accession>